<comment type="subcellular location">
    <subcellularLocation>
        <location evidence="1">Cell membrane</location>
        <topology evidence="1">Multi-pass membrane protein</topology>
    </subcellularLocation>
</comment>
<keyword evidence="5 9" id="KW-1133">Transmembrane helix</keyword>
<dbReference type="InterPro" id="IPR001320">
    <property type="entry name" value="Iontro_rcpt_C"/>
</dbReference>
<organism evidence="11 12">
    <name type="scientific">Drosophila madeirensis</name>
    <name type="common">Fruit fly</name>
    <dbReference type="NCBI Taxonomy" id="30013"/>
    <lineage>
        <taxon>Eukaryota</taxon>
        <taxon>Metazoa</taxon>
        <taxon>Ecdysozoa</taxon>
        <taxon>Arthropoda</taxon>
        <taxon>Hexapoda</taxon>
        <taxon>Insecta</taxon>
        <taxon>Pterygota</taxon>
        <taxon>Neoptera</taxon>
        <taxon>Endopterygota</taxon>
        <taxon>Diptera</taxon>
        <taxon>Brachycera</taxon>
        <taxon>Muscomorpha</taxon>
        <taxon>Ephydroidea</taxon>
        <taxon>Drosophilidae</taxon>
        <taxon>Drosophila</taxon>
        <taxon>Sophophora</taxon>
    </lineage>
</organism>
<evidence type="ECO:0000313" key="11">
    <source>
        <dbReference type="EMBL" id="BFF97604.1"/>
    </source>
</evidence>
<evidence type="ECO:0000256" key="5">
    <source>
        <dbReference type="ARBA" id="ARBA00022989"/>
    </source>
</evidence>
<dbReference type="AlphaFoldDB" id="A0AAU9FPY1"/>
<keyword evidence="3" id="KW-1003">Cell membrane</keyword>
<proteinExistence type="inferred from homology"/>
<dbReference type="GO" id="GO:0050907">
    <property type="term" value="P:detection of chemical stimulus involved in sensory perception"/>
    <property type="evidence" value="ECO:0007669"/>
    <property type="project" value="UniProtKB-ARBA"/>
</dbReference>
<dbReference type="InterPro" id="IPR052192">
    <property type="entry name" value="Insect_Ionotropic_Sensory_Rcpt"/>
</dbReference>
<dbReference type="Proteomes" id="UP001500889">
    <property type="component" value="Chromosome J"/>
</dbReference>
<keyword evidence="4 9" id="KW-0812">Transmembrane</keyword>
<feature type="transmembrane region" description="Helical" evidence="9">
    <location>
        <begin position="490"/>
        <end position="510"/>
    </location>
</feature>
<evidence type="ECO:0000313" key="12">
    <source>
        <dbReference type="Proteomes" id="UP001500889"/>
    </source>
</evidence>
<dbReference type="Pfam" id="PF00060">
    <property type="entry name" value="Lig_chan"/>
    <property type="match status" value="1"/>
</dbReference>
<feature type="transmembrane region" description="Helical" evidence="9">
    <location>
        <begin position="676"/>
        <end position="696"/>
    </location>
</feature>
<dbReference type="Gene3D" id="3.40.190.10">
    <property type="entry name" value="Periplasmic binding protein-like II"/>
    <property type="match status" value="1"/>
</dbReference>
<dbReference type="Gene3D" id="1.10.287.70">
    <property type="match status" value="1"/>
</dbReference>
<feature type="domain" description="Ionotropic glutamate receptor C-terminal" evidence="10">
    <location>
        <begin position="467"/>
        <end position="686"/>
    </location>
</feature>
<feature type="transmembrane region" description="Helical" evidence="9">
    <location>
        <begin position="378"/>
        <end position="404"/>
    </location>
</feature>
<protein>
    <recommendedName>
        <fullName evidence="10">Ionotropic glutamate receptor C-terminal domain-containing protein</fullName>
    </recommendedName>
</protein>
<evidence type="ECO:0000256" key="8">
    <source>
        <dbReference type="ARBA" id="ARBA00023180"/>
    </source>
</evidence>
<dbReference type="PANTHER" id="PTHR42643:SF35">
    <property type="entry name" value="IONOTROPIC RECEPTOR 68A, ISOFORM A"/>
    <property type="match status" value="1"/>
</dbReference>
<evidence type="ECO:0000256" key="2">
    <source>
        <dbReference type="ARBA" id="ARBA00008685"/>
    </source>
</evidence>
<evidence type="ECO:0000256" key="6">
    <source>
        <dbReference type="ARBA" id="ARBA00023136"/>
    </source>
</evidence>
<name>A0AAU9FPY1_DROMD</name>
<evidence type="ECO:0000256" key="9">
    <source>
        <dbReference type="SAM" id="Phobius"/>
    </source>
</evidence>
<feature type="transmembrane region" description="Helical" evidence="9">
    <location>
        <begin position="464"/>
        <end position="483"/>
    </location>
</feature>
<evidence type="ECO:0000256" key="3">
    <source>
        <dbReference type="ARBA" id="ARBA00022475"/>
    </source>
</evidence>
<dbReference type="EMBL" id="AP029265">
    <property type="protein sequence ID" value="BFF97604.1"/>
    <property type="molecule type" value="Genomic_DNA"/>
</dbReference>
<accession>A0AAU9FPY1</accession>
<comment type="similarity">
    <text evidence="2">Belongs to the glutamate-gated ion channel (TC 1.A.10.1) family.</text>
</comment>
<keyword evidence="6 9" id="KW-0472">Membrane</keyword>
<evidence type="ECO:0000256" key="1">
    <source>
        <dbReference type="ARBA" id="ARBA00004651"/>
    </source>
</evidence>
<keyword evidence="12" id="KW-1185">Reference proteome</keyword>
<sequence>MKGPGSAHVHVPKKQVNELSEWSSGSSRVSAAERMRWRWLWLLGLATLTASCTGLSSNLPLDGYLAGLKELLQKILWTANVKRCFAVITDDLHYPIYDRSFFESVGRQLVPFYVVRVNDSEDLRRLPGDVELVLRAIKARDCELHVITILNGWQVQGLLKFVYENRALNMQRKFLLLHDSRLFSPDMLHLWSVYVGSVFLKRQLDNSFQISTVAFPGILSGVLVLKNLATWQRGKPFHERLLFLDNTRDLKGASLPVAVVEHVPMVQWSNTTNSYQGVEVDIMNALAQALNFQPKYYEPNDSEDTDWEQNDDGDVQNKTHIDSKLIAEVAMHGARFAIGDLHLFQVYLRLVELSLPHNFECLTFLTPESSTNNSWQTFILPFSAGMWAGVLLSLFVVGSVFYAISFLNAILTGSGHDAGFSRCCRRHPSRGEPPDPSHYRRLSFRVALSRYRPPLGAGKHRDLFDDYATCILLTYSMLLYVALPRMPRNWPLRVLTGWYWIYCILLVATYRASFTAILANPAARVTIDTLEDLLHSGIPLTAGAAENRHFFLDAIDEVAQKVGAKMDVLGHNEELTARIAKGQCAYYDNEFYLRYMRVADEAGGVGSALHIMRDCIVHMPVVLAMEKNSALKQRVDSTLQHMTEGGLIAKWLKDAVKRLPAEAPAQQEALMNLTKFWSSFVALGIGYVASILALLAEHWHFRHIIMRHPMATVWNAL</sequence>
<keyword evidence="8" id="KW-0325">Glycoprotein</keyword>
<evidence type="ECO:0000259" key="10">
    <source>
        <dbReference type="Pfam" id="PF00060"/>
    </source>
</evidence>
<reference evidence="11 12" key="1">
    <citation type="submission" date="2024-02" db="EMBL/GenBank/DDBJ databases">
        <title>A chromosome-level genome assembly of Drosophila madeirensis, a fruit fly species endemic to Madeira island.</title>
        <authorList>
            <person name="Tomihara K."/>
            <person name="Llopart A."/>
            <person name="Yamamoto D."/>
        </authorList>
    </citation>
    <scope>NUCLEOTIDE SEQUENCE [LARGE SCALE GENOMIC DNA]</scope>
    <source>
        <strain evidence="11 12">RF1</strain>
    </source>
</reference>
<evidence type="ECO:0000256" key="4">
    <source>
        <dbReference type="ARBA" id="ARBA00022692"/>
    </source>
</evidence>
<dbReference type="SUPFAM" id="SSF53850">
    <property type="entry name" value="Periplasmic binding protein-like II"/>
    <property type="match status" value="1"/>
</dbReference>
<dbReference type="GO" id="GO:0015276">
    <property type="term" value="F:ligand-gated monoatomic ion channel activity"/>
    <property type="evidence" value="ECO:0007669"/>
    <property type="project" value="InterPro"/>
</dbReference>
<dbReference type="GO" id="GO:0005886">
    <property type="term" value="C:plasma membrane"/>
    <property type="evidence" value="ECO:0007669"/>
    <property type="project" value="UniProtKB-SubCell"/>
</dbReference>
<dbReference type="PANTHER" id="PTHR42643">
    <property type="entry name" value="IONOTROPIC RECEPTOR 20A-RELATED"/>
    <property type="match status" value="1"/>
</dbReference>
<evidence type="ECO:0000256" key="7">
    <source>
        <dbReference type="ARBA" id="ARBA00023170"/>
    </source>
</evidence>
<keyword evidence="7" id="KW-0675">Receptor</keyword>
<gene>
    <name evidence="11" type="ORF">DMAD_05984</name>
</gene>